<accession>A0A1I0SCP7</accession>
<dbReference type="RefSeq" id="WP_089902743.1">
    <property type="nucleotide sequence ID" value="NZ_FOJG01000002.1"/>
</dbReference>
<evidence type="ECO:0000256" key="4">
    <source>
        <dbReference type="PROSITE-ProRule" id="PRU00473"/>
    </source>
</evidence>
<dbReference type="OrthoDB" id="853367at2"/>
<dbReference type="AlphaFoldDB" id="A0A1I0SCP7"/>
<comment type="subcellular location">
    <subcellularLocation>
        <location evidence="1">Cell outer membrane</location>
    </subcellularLocation>
</comment>
<keyword evidence="5" id="KW-1133">Transmembrane helix</keyword>
<keyword evidence="2 4" id="KW-0472">Membrane</keyword>
<dbReference type="EMBL" id="FOJG01000002">
    <property type="protein sequence ID" value="SEW54985.1"/>
    <property type="molecule type" value="Genomic_DNA"/>
</dbReference>
<dbReference type="STRING" id="29529.SAMN04488122_6270"/>
<dbReference type="GO" id="GO:0009279">
    <property type="term" value="C:cell outer membrane"/>
    <property type="evidence" value="ECO:0007669"/>
    <property type="project" value="UniProtKB-SubCell"/>
</dbReference>
<dbReference type="InterPro" id="IPR050330">
    <property type="entry name" value="Bact_OuterMem_StrucFunc"/>
</dbReference>
<evidence type="ECO:0000256" key="3">
    <source>
        <dbReference type="ARBA" id="ARBA00023237"/>
    </source>
</evidence>
<evidence type="ECO:0000256" key="2">
    <source>
        <dbReference type="ARBA" id="ARBA00023136"/>
    </source>
</evidence>
<gene>
    <name evidence="7" type="ORF">SAMN04488122_6270</name>
</gene>
<dbReference type="InterPro" id="IPR036737">
    <property type="entry name" value="OmpA-like_sf"/>
</dbReference>
<evidence type="ECO:0000256" key="1">
    <source>
        <dbReference type="ARBA" id="ARBA00004442"/>
    </source>
</evidence>
<evidence type="ECO:0000259" key="6">
    <source>
        <dbReference type="PROSITE" id="PS51123"/>
    </source>
</evidence>
<dbReference type="SUPFAM" id="SSF103088">
    <property type="entry name" value="OmpA-like"/>
    <property type="match status" value="1"/>
</dbReference>
<organism evidence="7 8">
    <name type="scientific">Chitinophaga arvensicola</name>
    <dbReference type="NCBI Taxonomy" id="29529"/>
    <lineage>
        <taxon>Bacteria</taxon>
        <taxon>Pseudomonadati</taxon>
        <taxon>Bacteroidota</taxon>
        <taxon>Chitinophagia</taxon>
        <taxon>Chitinophagales</taxon>
        <taxon>Chitinophagaceae</taxon>
        <taxon>Chitinophaga</taxon>
    </lineage>
</organism>
<feature type="domain" description="OmpA-like" evidence="6">
    <location>
        <begin position="90"/>
        <end position="209"/>
    </location>
</feature>
<dbReference type="Proteomes" id="UP000199310">
    <property type="component" value="Unassembled WGS sequence"/>
</dbReference>
<reference evidence="8" key="1">
    <citation type="submission" date="2016-10" db="EMBL/GenBank/DDBJ databases">
        <authorList>
            <person name="Varghese N."/>
            <person name="Submissions S."/>
        </authorList>
    </citation>
    <scope>NUCLEOTIDE SEQUENCE [LARGE SCALE GENOMIC DNA]</scope>
    <source>
        <strain evidence="8">DSM 3695</strain>
    </source>
</reference>
<keyword evidence="3" id="KW-0998">Cell outer membrane</keyword>
<evidence type="ECO:0000313" key="8">
    <source>
        <dbReference type="Proteomes" id="UP000199310"/>
    </source>
</evidence>
<keyword evidence="5" id="KW-0812">Transmembrane</keyword>
<feature type="transmembrane region" description="Helical" evidence="5">
    <location>
        <begin position="15"/>
        <end position="33"/>
    </location>
</feature>
<evidence type="ECO:0000256" key="5">
    <source>
        <dbReference type="SAM" id="Phobius"/>
    </source>
</evidence>
<protein>
    <submittedName>
        <fullName evidence="7">Outer membrane protein OmpA</fullName>
    </submittedName>
</protein>
<dbReference type="PANTHER" id="PTHR30329:SF21">
    <property type="entry name" value="LIPOPROTEIN YIAD-RELATED"/>
    <property type="match status" value="1"/>
</dbReference>
<dbReference type="Pfam" id="PF00691">
    <property type="entry name" value="OmpA"/>
    <property type="match status" value="1"/>
</dbReference>
<proteinExistence type="predicted"/>
<evidence type="ECO:0000313" key="7">
    <source>
        <dbReference type="EMBL" id="SEW54985.1"/>
    </source>
</evidence>
<dbReference type="PRINTS" id="PR01021">
    <property type="entry name" value="OMPADOMAIN"/>
</dbReference>
<dbReference type="InterPro" id="IPR006665">
    <property type="entry name" value="OmpA-like"/>
</dbReference>
<keyword evidence="8" id="KW-1185">Reference proteome</keyword>
<dbReference type="InterPro" id="IPR006664">
    <property type="entry name" value="OMP_bac"/>
</dbReference>
<dbReference type="CDD" id="cd07185">
    <property type="entry name" value="OmpA_C-like"/>
    <property type="match status" value="1"/>
</dbReference>
<name>A0A1I0SCP7_9BACT</name>
<dbReference type="Gene3D" id="3.30.1330.60">
    <property type="entry name" value="OmpA-like domain"/>
    <property type="match status" value="1"/>
</dbReference>
<dbReference type="PROSITE" id="PS51123">
    <property type="entry name" value="OMPA_2"/>
    <property type="match status" value="1"/>
</dbReference>
<sequence>MAHLEVQPRKKSMTWLWLVLGLIVIAAILFFLMRSSNHDRSDTIATTDTIASTGMPVAAPTPAWDKVDFNAPDTNYEEVTDKGIAVRSNDQYTIYTLGENILFASDKSALEGTADEKLKQIATSLHKRYPDAQIGVYGHADAKGSADHNSQLAAERAAAVKIWLIQHGDVSENKISVHSLGESKPLASNNSAAGRQQNRSVEIVAFTGK</sequence>
<dbReference type="PANTHER" id="PTHR30329">
    <property type="entry name" value="STATOR ELEMENT OF FLAGELLAR MOTOR COMPLEX"/>
    <property type="match status" value="1"/>
</dbReference>